<evidence type="ECO:0000256" key="1">
    <source>
        <dbReference type="ARBA" id="ARBA00001941"/>
    </source>
</evidence>
<proteinExistence type="inferred from homology"/>
<evidence type="ECO:0000256" key="16">
    <source>
        <dbReference type="ARBA" id="ARBA00077688"/>
    </source>
</evidence>
<dbReference type="FunFam" id="3.40.630.10:FF:000018">
    <property type="entry name" value="Aminoacyl-histidine dipeptidase PepD"/>
    <property type="match status" value="1"/>
</dbReference>
<organism evidence="19 20">
    <name type="scientific">Fretibacterium fastidiosum</name>
    <dbReference type="NCBI Taxonomy" id="651822"/>
    <lineage>
        <taxon>Bacteria</taxon>
        <taxon>Thermotogati</taxon>
        <taxon>Synergistota</taxon>
        <taxon>Synergistia</taxon>
        <taxon>Synergistales</taxon>
        <taxon>Aminobacteriaceae</taxon>
        <taxon>Fretibacterium</taxon>
    </lineage>
</organism>
<keyword evidence="20" id="KW-1185">Reference proteome</keyword>
<dbReference type="InterPro" id="IPR011650">
    <property type="entry name" value="Peptidase_M20_dimer"/>
</dbReference>
<evidence type="ECO:0000256" key="6">
    <source>
        <dbReference type="ARBA" id="ARBA00022833"/>
    </source>
</evidence>
<dbReference type="PRINTS" id="PR00934">
    <property type="entry name" value="XHISDIPTASE"/>
</dbReference>
<evidence type="ECO:0000256" key="12">
    <source>
        <dbReference type="ARBA" id="ARBA00061423"/>
    </source>
</evidence>
<comment type="cofactor">
    <cofactor evidence="2">
        <name>Zn(2+)</name>
        <dbReference type="ChEBI" id="CHEBI:29105"/>
    </cofactor>
</comment>
<dbReference type="AlphaFoldDB" id="A0AB94IVR3"/>
<dbReference type="Gene3D" id="3.40.630.10">
    <property type="entry name" value="Zn peptidases"/>
    <property type="match status" value="2"/>
</dbReference>
<evidence type="ECO:0000256" key="2">
    <source>
        <dbReference type="ARBA" id="ARBA00001947"/>
    </source>
</evidence>
<dbReference type="RefSeq" id="WP_015555990.1">
    <property type="nucleotide sequence ID" value="NC_021038.1"/>
</dbReference>
<dbReference type="InterPro" id="IPR001160">
    <property type="entry name" value="Peptidase_M20C"/>
</dbReference>
<evidence type="ECO:0000256" key="7">
    <source>
        <dbReference type="ARBA" id="ARBA00023049"/>
    </source>
</evidence>
<evidence type="ECO:0000256" key="4">
    <source>
        <dbReference type="ARBA" id="ARBA00022723"/>
    </source>
</evidence>
<comment type="similarity">
    <text evidence="12">Belongs to the peptidase M20C family.</text>
</comment>
<evidence type="ECO:0000256" key="10">
    <source>
        <dbReference type="ARBA" id="ARBA00038976"/>
    </source>
</evidence>
<name>A0AB94IVR3_9BACT</name>
<evidence type="ECO:0000256" key="8">
    <source>
        <dbReference type="ARBA" id="ARBA00023285"/>
    </source>
</evidence>
<dbReference type="PIRSF" id="PIRSF016599">
    <property type="entry name" value="Xaa-His_dipept"/>
    <property type="match status" value="1"/>
</dbReference>
<evidence type="ECO:0000256" key="13">
    <source>
        <dbReference type="ARBA" id="ARBA00071271"/>
    </source>
</evidence>
<keyword evidence="5 19" id="KW-0378">Hydrolase</keyword>
<feature type="domain" description="Peptidase M20 dimerisation" evidence="18">
    <location>
        <begin position="208"/>
        <end position="290"/>
    </location>
</feature>
<reference evidence="20" key="1">
    <citation type="submission" date="2010-03" db="EMBL/GenBank/DDBJ databases">
        <title>The genome sequence of Synergistetes sp. SGP1.</title>
        <authorList>
            <consortium name="metaHIT consortium -- http://www.metahit.eu/"/>
            <person name="Pajon A."/>
            <person name="Turner K."/>
            <person name="Parkhill J."/>
            <person name="Wade W."/>
            <person name="Vartoukian S."/>
        </authorList>
    </citation>
    <scope>NUCLEOTIDE SEQUENCE [LARGE SCALE GENOMIC DNA]</scope>
    <source>
        <strain evidence="20">SGP1</strain>
    </source>
</reference>
<keyword evidence="3" id="KW-0645">Protease</keyword>
<evidence type="ECO:0000313" key="20">
    <source>
        <dbReference type="Proteomes" id="UP000008957"/>
    </source>
</evidence>
<dbReference type="SUPFAM" id="SSF53187">
    <property type="entry name" value="Zn-dependent exopeptidases"/>
    <property type="match status" value="1"/>
</dbReference>
<dbReference type="GO" id="GO:0046872">
    <property type="term" value="F:metal ion binding"/>
    <property type="evidence" value="ECO:0007669"/>
    <property type="project" value="UniProtKB-KW"/>
</dbReference>
<dbReference type="PANTHER" id="PTHR43501:SF1">
    <property type="entry name" value="CYTOSOL NON-SPECIFIC DIPEPTIDASE"/>
    <property type="match status" value="1"/>
</dbReference>
<dbReference type="GO" id="GO:0005829">
    <property type="term" value="C:cytosol"/>
    <property type="evidence" value="ECO:0007669"/>
    <property type="project" value="TreeGrafter"/>
</dbReference>
<comment type="cofactor">
    <cofactor evidence="1">
        <name>Co(2+)</name>
        <dbReference type="ChEBI" id="CHEBI:48828"/>
    </cofactor>
</comment>
<gene>
    <name evidence="19" type="ORF">SY1_03670</name>
</gene>
<reference evidence="19 20" key="2">
    <citation type="submission" date="2010-03" db="EMBL/GenBank/DDBJ databases">
        <authorList>
            <person name="Pajon A."/>
        </authorList>
    </citation>
    <scope>NUCLEOTIDE SEQUENCE [LARGE SCALE GENOMIC DNA]</scope>
    <source>
        <strain evidence="19 20">SGP1</strain>
    </source>
</reference>
<dbReference type="Pfam" id="PF01546">
    <property type="entry name" value="Peptidase_M20"/>
    <property type="match status" value="1"/>
</dbReference>
<evidence type="ECO:0000313" key="19">
    <source>
        <dbReference type="EMBL" id="CBL27843.1"/>
    </source>
</evidence>
<dbReference type="EMBL" id="FP929056">
    <property type="protein sequence ID" value="CBL27843.1"/>
    <property type="molecule type" value="Genomic_DNA"/>
</dbReference>
<keyword evidence="4" id="KW-0479">Metal-binding</keyword>
<protein>
    <recommendedName>
        <fullName evidence="13">Cytosol non-specific dipeptidase</fullName>
        <ecNumber evidence="10">3.4.13.18</ecNumber>
    </recommendedName>
    <alternativeName>
        <fullName evidence="16">Aminoacyl-histidine dipeptidase</fullName>
    </alternativeName>
    <alternativeName>
        <fullName evidence="15">Beta-alanyl-histidine dipeptidase</fullName>
    </alternativeName>
    <alternativeName>
        <fullName evidence="14">Carnosinase</fullName>
    </alternativeName>
    <alternativeName>
        <fullName evidence="11">Peptidase D</fullName>
    </alternativeName>
    <alternativeName>
        <fullName evidence="17">Xaa-His dipeptidase</fullName>
    </alternativeName>
</protein>
<dbReference type="EC" id="3.4.13.18" evidence="10"/>
<comment type="catalytic activity">
    <reaction evidence="9">
        <text>Hydrolysis of dipeptides, preferentially hydrophobic dipeptides including prolyl amino acids.</text>
        <dbReference type="EC" id="3.4.13.18"/>
    </reaction>
</comment>
<evidence type="ECO:0000256" key="9">
    <source>
        <dbReference type="ARBA" id="ARBA00036421"/>
    </source>
</evidence>
<dbReference type="InterPro" id="IPR002933">
    <property type="entry name" value="Peptidase_M20"/>
</dbReference>
<dbReference type="KEGG" id="sbr:SY1_03670"/>
<keyword evidence="19" id="KW-0224">Dipeptidase</keyword>
<dbReference type="FunFam" id="3.40.630.10:FF:000015">
    <property type="entry name" value="Aminoacyl-histidine dipeptidase PepD"/>
    <property type="match status" value="1"/>
</dbReference>
<dbReference type="Pfam" id="PF07687">
    <property type="entry name" value="M20_dimer"/>
    <property type="match status" value="1"/>
</dbReference>
<dbReference type="PANTHER" id="PTHR43501">
    <property type="entry name" value="CYTOSOL NON-SPECIFIC DIPEPTIDASE"/>
    <property type="match status" value="1"/>
</dbReference>
<keyword evidence="8" id="KW-0170">Cobalt</keyword>
<evidence type="ECO:0000256" key="11">
    <source>
        <dbReference type="ARBA" id="ARBA00044252"/>
    </source>
</evidence>
<evidence type="ECO:0000259" key="18">
    <source>
        <dbReference type="Pfam" id="PF07687"/>
    </source>
</evidence>
<keyword evidence="6" id="KW-0862">Zinc</keyword>
<dbReference type="GO" id="GO:0070573">
    <property type="term" value="F:metallodipeptidase activity"/>
    <property type="evidence" value="ECO:0007669"/>
    <property type="project" value="TreeGrafter"/>
</dbReference>
<evidence type="ECO:0000256" key="3">
    <source>
        <dbReference type="ARBA" id="ARBA00022670"/>
    </source>
</evidence>
<evidence type="ECO:0000256" key="5">
    <source>
        <dbReference type="ARBA" id="ARBA00022801"/>
    </source>
</evidence>
<keyword evidence="7" id="KW-0482">Metalloprotease</keyword>
<dbReference type="NCBIfam" id="TIGR01893">
    <property type="entry name" value="aa-his-dipept"/>
    <property type="match status" value="1"/>
</dbReference>
<dbReference type="Proteomes" id="UP000008957">
    <property type="component" value="Chromosome"/>
</dbReference>
<evidence type="ECO:0000256" key="14">
    <source>
        <dbReference type="ARBA" id="ARBA00075285"/>
    </source>
</evidence>
<dbReference type="GO" id="GO:0006508">
    <property type="term" value="P:proteolysis"/>
    <property type="evidence" value="ECO:0007669"/>
    <property type="project" value="UniProtKB-KW"/>
</dbReference>
<accession>A0AB94IVR3</accession>
<evidence type="ECO:0000256" key="17">
    <source>
        <dbReference type="ARBA" id="ARBA00078074"/>
    </source>
</evidence>
<evidence type="ECO:0000256" key="15">
    <source>
        <dbReference type="ARBA" id="ARBA00076004"/>
    </source>
</evidence>
<sequence length="481" mass="52117">MMTLDALRREPVFRHFYDICQIPHGSGNERALSNHVLAWARELGLEAERDAVNNVLVRKAAAPGREAAPGVLLQAHLDMVCEKAPGVEHDFARDPIRWVLERDLLSTGGCTTLGADDGVGVAMAMELLQDDSLEHPALEALFTVAEETDFSGALNFDAGKIRSHFLINLDHAEGDSLLCGSCGGMRADICLPVTAEPLPAGFAACRLAVSGLRGGHSGEDIHRGHGNANVLLARLLMVAERRGARLASIRGGSFRLAIPRDAEAVVCLDPAEEPALREDLAALAEDLSRELAVSGDEVRVTLEREPEAPAAAAEPGPVISALVLTPDGIFQMNEMLEGLVDTSDNLGEVRFDGRELRLTLELRSARDSLRTYLYQRMERLAGLLGGSCRCDDLYPGWEFRPRSPLRELCVGAYEALFGAAPRVLTAHAGIEVGCLLQRRPDLDAVAIGPDAWGFHSPSERVSVPSVRRTHRYLRRVLSSVS</sequence>